<dbReference type="Gramene" id="Solyc09g091120.3.1">
    <property type="protein sequence ID" value="Solyc09g091120.3.1"/>
    <property type="gene ID" value="Solyc09g091120.3"/>
</dbReference>
<dbReference type="InterPro" id="IPR004045">
    <property type="entry name" value="Glutathione_S-Trfase_N"/>
</dbReference>
<dbReference type="PANTHER" id="PTHR47490">
    <property type="entry name" value="PROTEIN BLISTER"/>
    <property type="match status" value="1"/>
</dbReference>
<dbReference type="GO" id="GO:0040008">
    <property type="term" value="P:regulation of growth"/>
    <property type="evidence" value="ECO:0007669"/>
    <property type="project" value="InterPro"/>
</dbReference>
<dbReference type="InterPro" id="IPR027267">
    <property type="entry name" value="AH/BAR_dom_sf"/>
</dbReference>
<proteinExistence type="predicted"/>
<dbReference type="SUPFAM" id="SSF103657">
    <property type="entry name" value="BAR/IMD domain-like"/>
    <property type="match status" value="1"/>
</dbReference>
<dbReference type="GO" id="GO:0006355">
    <property type="term" value="P:regulation of DNA-templated transcription"/>
    <property type="evidence" value="ECO:0000318"/>
    <property type="project" value="GO_Central"/>
</dbReference>
<keyword evidence="9" id="KW-1185">Reference proteome</keyword>
<reference evidence="8" key="2">
    <citation type="submission" date="2019-01" db="UniProtKB">
        <authorList>
            <consortium name="EnsemblPlants"/>
        </authorList>
    </citation>
    <scope>IDENTIFICATION</scope>
    <source>
        <strain evidence="8">cv. Heinz 1706</strain>
    </source>
</reference>
<evidence type="ECO:0000256" key="1">
    <source>
        <dbReference type="ARBA" id="ARBA00012452"/>
    </source>
</evidence>
<dbReference type="PROSITE" id="PS50404">
    <property type="entry name" value="GST_NTER"/>
    <property type="match status" value="2"/>
</dbReference>
<accession>A0A3Q7I7W6</accession>
<dbReference type="GO" id="GO:0005634">
    <property type="term" value="C:nucleus"/>
    <property type="evidence" value="ECO:0000318"/>
    <property type="project" value="GO_Central"/>
</dbReference>
<feature type="coiled-coil region" evidence="4">
    <location>
        <begin position="978"/>
        <end position="1033"/>
    </location>
</feature>
<dbReference type="Gene3D" id="3.40.30.10">
    <property type="entry name" value="Glutaredoxin"/>
    <property type="match status" value="2"/>
</dbReference>
<dbReference type="SUPFAM" id="SSF52833">
    <property type="entry name" value="Thioredoxin-like"/>
    <property type="match status" value="2"/>
</dbReference>
<dbReference type="PANTHER" id="PTHR47490:SF3">
    <property type="entry name" value="GLUTATHIONE TRANSFERASE"/>
    <property type="match status" value="1"/>
</dbReference>
<feature type="region of interest" description="Disordered" evidence="5">
    <location>
        <begin position="311"/>
        <end position="354"/>
    </location>
</feature>
<evidence type="ECO:0000256" key="2">
    <source>
        <dbReference type="ARBA" id="ARBA00022679"/>
    </source>
</evidence>
<feature type="domain" description="GST C-terminal" evidence="7">
    <location>
        <begin position="86"/>
        <end position="223"/>
    </location>
</feature>
<keyword evidence="2" id="KW-0808">Transferase</keyword>
<evidence type="ECO:0000313" key="9">
    <source>
        <dbReference type="Proteomes" id="UP000004994"/>
    </source>
</evidence>
<dbReference type="InterPro" id="IPR045073">
    <property type="entry name" value="Omega/Tau-like"/>
</dbReference>
<name>A0A3Q7I7W6_SOLLC</name>
<keyword evidence="4" id="KW-0175">Coiled coil</keyword>
<feature type="region of interest" description="Disordered" evidence="5">
    <location>
        <begin position="1035"/>
        <end position="1063"/>
    </location>
</feature>
<sequence length="1095" mass="122059">MDEVKLHGTSYNLFTYRVIWALKLKGIPFEYIEEEHSNNGSLIMKYNPVFKRFPILFHGEKVISESMVIIEYIEDTWPQNPLLPIDPLDRSIARFWVKFAGDKGACVGTMYYTSGEKQEKAIKETMEMLKIIEEQAFIEDEENIFFGGEKIGIVDLAFGVIPHWLEIIEDIIEEDLANKSDLLLKYNPIFKKIPILVHDGKPICESMIILEYLDQIWPNQYPLLPIDSYQRALARFWVNYFEQKMAWLYRDLIISGLYLPKNSETYNQVLKKHFVNMGFELAKHRHLSGQRFYYVGVNGLELEEFRKKRAAEKAKKTTSNTQQLASDGGVDNRHSGNEHTKTKDSSGAATSDAVGRSVLEPSEIHAKHDFAKPDLTQKSDLIFPSDSRTGATPSLHEYYDDAVVIANSYDSGSSISALSHLENKGSRSDENLKVSQTASDTYDNNGKRESDGALESVPFGFATNHSTATFPPFLNHDRTSSHFTYDDMGKHISEESHAKDLSVTNDGTSRAFPANVSPSNPFGSRDDKPRYTDPWASDMTSASYDYVPGATTVTQFYPEVGRNVAGVGSNNFVVPDKGYSQLNSSALHSTKTSSWTSDSKYDGFSFDARSSSSYSQMSPPTAGATGRRTPSFLDSMNISKVSAASPPSIGSVTTDTYDSMAYPRDTLGLSSSENLTNSSKNSGNGTVLYKHAVEKDMGNLDNRHPFYSQKQNEDFAALEQVGIQVGKAGGVRPLPIELSKLNTTHIEDLTQEKFSLQRALEASRTLAESLAAENSTLTDSYNQQGSFVGQLKAEMERLQEEIKAHLSELEAVKMEYANVQLECNAADERAKLLASEVIGLEEKALRLRSNELKLEKELEKSQAEMSSYKKKIASLEKDRQDLQSTIDALKEEKKLLQSKFLIASANGKSVDPSRNMPTKIDVSTSTEDLREDNIASGTINDTNLVGIDGPTTSSLPDFGQFSLGSLSPAIPPDQIRMIQNINTLISELALEKDELTKALSVESSQCSTLKELNKDLTRKLEVQTQRLELLTAQSMANDNSQARQPDAVSVHDNMPYSDENMPYADEGDEVVERVLGWIMKLFPGGPPRRRTSKLL</sequence>
<dbReference type="Pfam" id="PF02798">
    <property type="entry name" value="GST_N"/>
    <property type="match status" value="2"/>
</dbReference>
<feature type="compositionally biased region" description="Basic and acidic residues" evidence="5">
    <location>
        <begin position="330"/>
        <end position="344"/>
    </location>
</feature>
<dbReference type="InterPro" id="IPR045074">
    <property type="entry name" value="GST_C_Tau"/>
</dbReference>
<dbReference type="InParanoid" id="A0A3Q7I7W6"/>
<dbReference type="AlphaFoldDB" id="A0A3Q7I7W6"/>
<evidence type="ECO:0000259" key="7">
    <source>
        <dbReference type="PROSITE" id="PS50405"/>
    </source>
</evidence>
<dbReference type="InterPro" id="IPR036282">
    <property type="entry name" value="Glutathione-S-Trfase_C_sf"/>
</dbReference>
<dbReference type="GO" id="GO:0006749">
    <property type="term" value="P:glutathione metabolic process"/>
    <property type="evidence" value="ECO:0007669"/>
    <property type="project" value="InterPro"/>
</dbReference>
<evidence type="ECO:0000259" key="6">
    <source>
        <dbReference type="PROSITE" id="PS50404"/>
    </source>
</evidence>
<dbReference type="FunCoup" id="A0A3Q7I7W6">
    <property type="interactions" value="2343"/>
</dbReference>
<dbReference type="OMA" id="DSIFRQD"/>
<feature type="compositionally biased region" description="Polar residues" evidence="5">
    <location>
        <begin position="433"/>
        <end position="444"/>
    </location>
</feature>
<dbReference type="SFLD" id="SFLDS00019">
    <property type="entry name" value="Glutathione_Transferase_(cytos"/>
    <property type="match status" value="1"/>
</dbReference>
<evidence type="ECO:0000256" key="5">
    <source>
        <dbReference type="SAM" id="MobiDB-lite"/>
    </source>
</evidence>
<evidence type="ECO:0000313" key="8">
    <source>
        <dbReference type="EnsemblPlants" id="Solyc09g091120.3.1"/>
    </source>
</evidence>
<dbReference type="CDD" id="cd03185">
    <property type="entry name" value="GST_C_Tau"/>
    <property type="match status" value="1"/>
</dbReference>
<evidence type="ECO:0000256" key="3">
    <source>
        <dbReference type="ARBA" id="ARBA00047960"/>
    </source>
</evidence>
<feature type="coiled-coil region" evidence="4">
    <location>
        <begin position="788"/>
        <end position="899"/>
    </location>
</feature>
<feature type="region of interest" description="Disordered" evidence="5">
    <location>
        <begin position="609"/>
        <end position="631"/>
    </location>
</feature>
<feature type="compositionally biased region" description="Basic and acidic residues" evidence="5">
    <location>
        <begin position="422"/>
        <end position="432"/>
    </location>
</feature>
<reference evidence="8" key="1">
    <citation type="journal article" date="2012" name="Nature">
        <title>The tomato genome sequence provides insights into fleshy fruit evolution.</title>
        <authorList>
            <consortium name="Tomato Genome Consortium"/>
        </authorList>
    </citation>
    <scope>NUCLEOTIDE SEQUENCE [LARGE SCALE GENOMIC DNA]</scope>
    <source>
        <strain evidence="8">cv. Heinz 1706</strain>
    </source>
</reference>
<dbReference type="EnsemblPlants" id="Solyc09g091120.3.1">
    <property type="protein sequence ID" value="Solyc09g091120.3.1"/>
    <property type="gene ID" value="Solyc09g091120.3"/>
</dbReference>
<feature type="region of interest" description="Disordered" evidence="5">
    <location>
        <begin position="503"/>
        <end position="532"/>
    </location>
</feature>
<dbReference type="SFLD" id="SFLDG01152">
    <property type="entry name" value="Main.3:_Omega-_and_Tau-like"/>
    <property type="match status" value="1"/>
</dbReference>
<dbReference type="InterPro" id="IPR036249">
    <property type="entry name" value="Thioredoxin-like_sf"/>
</dbReference>
<feature type="region of interest" description="Disordered" evidence="5">
    <location>
        <begin position="422"/>
        <end position="453"/>
    </location>
</feature>
<dbReference type="PaxDb" id="4081-Solyc09g091120.2.1"/>
<dbReference type="InterPro" id="IPR040079">
    <property type="entry name" value="Glutathione_S-Trfase"/>
</dbReference>
<dbReference type="InterPro" id="IPR010987">
    <property type="entry name" value="Glutathione-S-Trfase_C-like"/>
</dbReference>
<dbReference type="InterPro" id="IPR044194">
    <property type="entry name" value="BLISTER"/>
</dbReference>
<evidence type="ECO:0000256" key="4">
    <source>
        <dbReference type="SAM" id="Coils"/>
    </source>
</evidence>
<dbReference type="SUPFAM" id="SSF47616">
    <property type="entry name" value="GST C-terminal domain-like"/>
    <property type="match status" value="2"/>
</dbReference>
<dbReference type="SFLD" id="SFLDG00358">
    <property type="entry name" value="Main_(cytGST)"/>
    <property type="match status" value="1"/>
</dbReference>
<feature type="domain" description="GST N-terminal" evidence="6">
    <location>
        <begin position="106"/>
        <end position="221"/>
    </location>
</feature>
<dbReference type="Gene3D" id="1.20.1050.10">
    <property type="match status" value="2"/>
</dbReference>
<organism evidence="8">
    <name type="scientific">Solanum lycopersicum</name>
    <name type="common">Tomato</name>
    <name type="synonym">Lycopersicon esculentum</name>
    <dbReference type="NCBI Taxonomy" id="4081"/>
    <lineage>
        <taxon>Eukaryota</taxon>
        <taxon>Viridiplantae</taxon>
        <taxon>Streptophyta</taxon>
        <taxon>Embryophyta</taxon>
        <taxon>Tracheophyta</taxon>
        <taxon>Spermatophyta</taxon>
        <taxon>Magnoliopsida</taxon>
        <taxon>eudicotyledons</taxon>
        <taxon>Gunneridae</taxon>
        <taxon>Pentapetalae</taxon>
        <taxon>asterids</taxon>
        <taxon>lamiids</taxon>
        <taxon>Solanales</taxon>
        <taxon>Solanaceae</taxon>
        <taxon>Solanoideae</taxon>
        <taxon>Solaneae</taxon>
        <taxon>Solanum</taxon>
        <taxon>Solanum subgen. Lycopersicon</taxon>
    </lineage>
</organism>
<comment type="catalytic activity">
    <reaction evidence="3">
        <text>RX + glutathione = an S-substituted glutathione + a halide anion + H(+)</text>
        <dbReference type="Rhea" id="RHEA:16437"/>
        <dbReference type="ChEBI" id="CHEBI:15378"/>
        <dbReference type="ChEBI" id="CHEBI:16042"/>
        <dbReference type="ChEBI" id="CHEBI:17792"/>
        <dbReference type="ChEBI" id="CHEBI:57925"/>
        <dbReference type="ChEBI" id="CHEBI:90779"/>
        <dbReference type="EC" id="2.5.1.18"/>
    </reaction>
</comment>
<feature type="domain" description="GST N-terminal" evidence="6">
    <location>
        <begin position="2"/>
        <end position="81"/>
    </location>
</feature>
<dbReference type="EC" id="2.5.1.18" evidence="1"/>
<dbReference type="Gene3D" id="1.10.287.1490">
    <property type="match status" value="1"/>
</dbReference>
<dbReference type="Proteomes" id="UP000004994">
    <property type="component" value="Chromosome 9"/>
</dbReference>
<dbReference type="GO" id="GO:0004364">
    <property type="term" value="F:glutathione transferase activity"/>
    <property type="evidence" value="ECO:0007669"/>
    <property type="project" value="UniProtKB-EC"/>
</dbReference>
<dbReference type="PROSITE" id="PS50405">
    <property type="entry name" value="GST_CTER"/>
    <property type="match status" value="1"/>
</dbReference>
<protein>
    <recommendedName>
        <fullName evidence="1">glutathione transferase</fullName>
        <ecNumber evidence="1">2.5.1.18</ecNumber>
    </recommendedName>
</protein>